<name>A0A1I5ERT5_9CLOT</name>
<accession>A0A1I5ERT5</accession>
<keyword evidence="2" id="KW-1185">Reference proteome</keyword>
<reference evidence="1 2" key="1">
    <citation type="submission" date="2016-10" db="EMBL/GenBank/DDBJ databases">
        <authorList>
            <person name="de Groot N.N."/>
        </authorList>
    </citation>
    <scope>NUCLEOTIDE SEQUENCE [LARGE SCALE GENOMIC DNA]</scope>
    <source>
        <strain evidence="1 2">ML2</strain>
    </source>
</reference>
<dbReference type="Proteomes" id="UP000181899">
    <property type="component" value="Unassembled WGS sequence"/>
</dbReference>
<dbReference type="InterPro" id="IPR008969">
    <property type="entry name" value="CarboxyPept-like_regulatory"/>
</dbReference>
<organism evidence="1 2">
    <name type="scientific">Proteiniclasticum ruminis</name>
    <dbReference type="NCBI Taxonomy" id="398199"/>
    <lineage>
        <taxon>Bacteria</taxon>
        <taxon>Bacillati</taxon>
        <taxon>Bacillota</taxon>
        <taxon>Clostridia</taxon>
        <taxon>Eubacteriales</taxon>
        <taxon>Clostridiaceae</taxon>
        <taxon>Proteiniclasticum</taxon>
    </lineage>
</organism>
<sequence length="194" mass="22360">MGKINGTVKDYKGNILKDAEILFVDPGMNVLASGYSNEDGEYYLQLNDRTTGMVVAMHSYGEKYLAYAEHNLYSQKDYRIDAVLGEIEFLNFKRQVGANRSVFSCSFQVVSLLEMKEKKPNWSPSTMEKYFGLNIGEEEIREYELRKECDSVEVDGHWLDTYTLSFQLPQEYRGKLLELSYKSSNAVGFLKIYL</sequence>
<dbReference type="RefSeq" id="WP_074913141.1">
    <property type="nucleotide sequence ID" value="NZ_FOVK01000020.1"/>
</dbReference>
<gene>
    <name evidence="1" type="ORF">SAMN04488695_1204</name>
</gene>
<evidence type="ECO:0008006" key="3">
    <source>
        <dbReference type="Google" id="ProtNLM"/>
    </source>
</evidence>
<dbReference type="EMBL" id="FOVK01000020">
    <property type="protein sequence ID" value="SFO14110.1"/>
    <property type="molecule type" value="Genomic_DNA"/>
</dbReference>
<dbReference type="OrthoDB" id="2678286at2"/>
<evidence type="ECO:0000313" key="1">
    <source>
        <dbReference type="EMBL" id="SFO14110.1"/>
    </source>
</evidence>
<protein>
    <recommendedName>
        <fullName evidence="3">Carboxypeptidase regulatory-like domain-containing protein</fullName>
    </recommendedName>
</protein>
<proteinExistence type="predicted"/>
<dbReference type="SUPFAM" id="SSF49464">
    <property type="entry name" value="Carboxypeptidase regulatory domain-like"/>
    <property type="match status" value="1"/>
</dbReference>
<evidence type="ECO:0000313" key="2">
    <source>
        <dbReference type="Proteomes" id="UP000181899"/>
    </source>
</evidence>
<dbReference type="AlphaFoldDB" id="A0A1I5ERT5"/>